<dbReference type="EMBL" id="JAAMFM010000034">
    <property type="protein sequence ID" value="NVM96540.1"/>
    <property type="molecule type" value="Genomic_DNA"/>
</dbReference>
<dbReference type="Proteomes" id="UP000543556">
    <property type="component" value="Unassembled WGS sequence"/>
</dbReference>
<dbReference type="Gene3D" id="3.10.180.10">
    <property type="entry name" value="2,3-Dihydroxybiphenyl 1,2-Dioxygenase, domain 1"/>
    <property type="match status" value="1"/>
</dbReference>
<evidence type="ECO:0000313" key="2">
    <source>
        <dbReference type="EMBL" id="NVM96540.1"/>
    </source>
</evidence>
<comment type="caution">
    <text evidence="2">The sequence shown here is derived from an EMBL/GenBank/DDBJ whole genome shotgun (WGS) entry which is preliminary data.</text>
</comment>
<dbReference type="InterPro" id="IPR029068">
    <property type="entry name" value="Glyas_Bleomycin-R_OHBP_Dase"/>
</dbReference>
<evidence type="ECO:0000259" key="1">
    <source>
        <dbReference type="PROSITE" id="PS51819"/>
    </source>
</evidence>
<gene>
    <name evidence="2" type="ORF">G6034_16820</name>
</gene>
<protein>
    <submittedName>
        <fullName evidence="2">VOC family protein</fullName>
    </submittedName>
</protein>
<sequence length="148" mass="15948">MEGITFDHMGFIVHDLDAAVQFFLDLGFVRRGSAEVSGRWMDRVIGLDGAHAKMVMVSAPDGSGQMEISQFMEPAPAADYQVLPSNAHGLRHIAYQVKDVDAVVVKAAAAGYGLVGEVVNYGDVFRLGYIRGPEGLILEVAQPLWEGA</sequence>
<proteinExistence type="predicted"/>
<keyword evidence="3" id="KW-1185">Reference proteome</keyword>
<name>A0A7Y7IJZ7_9MICC</name>
<feature type="domain" description="VOC" evidence="1">
    <location>
        <begin position="5"/>
        <end position="143"/>
    </location>
</feature>
<organism evidence="2 3">
    <name type="scientific">Arthrobacter wenxiniae</name>
    <dbReference type="NCBI Taxonomy" id="2713570"/>
    <lineage>
        <taxon>Bacteria</taxon>
        <taxon>Bacillati</taxon>
        <taxon>Actinomycetota</taxon>
        <taxon>Actinomycetes</taxon>
        <taxon>Micrococcales</taxon>
        <taxon>Micrococcaceae</taxon>
        <taxon>Arthrobacter</taxon>
    </lineage>
</organism>
<dbReference type="PROSITE" id="PS51819">
    <property type="entry name" value="VOC"/>
    <property type="match status" value="1"/>
</dbReference>
<evidence type="ECO:0000313" key="3">
    <source>
        <dbReference type="Proteomes" id="UP000543556"/>
    </source>
</evidence>
<reference evidence="2 3" key="1">
    <citation type="submission" date="2020-02" db="EMBL/GenBank/DDBJ databases">
        <title>Genome sequence of strain AETb3-4.</title>
        <authorList>
            <person name="Gao J."/>
            <person name="Zhang X."/>
        </authorList>
    </citation>
    <scope>NUCLEOTIDE SEQUENCE [LARGE SCALE GENOMIC DNA]</scope>
    <source>
        <strain evidence="2 3">AETb3-4</strain>
    </source>
</reference>
<accession>A0A7Y7IJZ7</accession>
<dbReference type="SUPFAM" id="SSF54593">
    <property type="entry name" value="Glyoxalase/Bleomycin resistance protein/Dihydroxybiphenyl dioxygenase"/>
    <property type="match status" value="1"/>
</dbReference>
<dbReference type="RefSeq" id="WP_176636261.1">
    <property type="nucleotide sequence ID" value="NZ_JAAMFM010000034.1"/>
</dbReference>
<dbReference type="AlphaFoldDB" id="A0A7Y7IJZ7"/>
<dbReference type="InterPro" id="IPR037523">
    <property type="entry name" value="VOC_core"/>
</dbReference>
<dbReference type="Pfam" id="PF13669">
    <property type="entry name" value="Glyoxalase_4"/>
    <property type="match status" value="1"/>
</dbReference>